<dbReference type="PANTHER" id="PTHR36150:SF1">
    <property type="entry name" value="DNA GYRASE INHIBITOR YACG"/>
    <property type="match status" value="1"/>
</dbReference>
<dbReference type="PANTHER" id="PTHR36150">
    <property type="entry name" value="DNA GYRASE INHIBITOR YACG"/>
    <property type="match status" value="1"/>
</dbReference>
<evidence type="ECO:0000256" key="2">
    <source>
        <dbReference type="ARBA" id="ARBA00022833"/>
    </source>
</evidence>
<evidence type="ECO:0000313" key="5">
    <source>
        <dbReference type="EMBL" id="KPD03245.1"/>
    </source>
</evidence>
<keyword evidence="1 3" id="KW-0479">Metal-binding</keyword>
<sequence>MNEIIEVSCPTCGKKVIWGENSPYRPFCCKRCQLIDLGEWADEEKRIASQSDISESDTWSENPDD</sequence>
<dbReference type="InterPro" id="IPR013088">
    <property type="entry name" value="Znf_NHR/GATA"/>
</dbReference>
<dbReference type="EMBL" id="LGAA01000014">
    <property type="protein sequence ID" value="KPD03245.1"/>
    <property type="molecule type" value="Genomic_DNA"/>
</dbReference>
<dbReference type="NCBIfam" id="NF001638">
    <property type="entry name" value="PRK00418.1"/>
    <property type="match status" value="1"/>
</dbReference>
<evidence type="ECO:0000256" key="3">
    <source>
        <dbReference type="HAMAP-Rule" id="MF_00649"/>
    </source>
</evidence>
<dbReference type="Proteomes" id="UP000053226">
    <property type="component" value="Unassembled WGS sequence"/>
</dbReference>
<proteinExistence type="inferred from homology"/>
<feature type="binding site" evidence="3">
    <location>
        <position position="12"/>
    </location>
    <ligand>
        <name>Zn(2+)</name>
        <dbReference type="ChEBI" id="CHEBI:29105"/>
    </ligand>
</feature>
<feature type="region of interest" description="Disordered" evidence="4">
    <location>
        <begin position="46"/>
        <end position="65"/>
    </location>
</feature>
<dbReference type="GO" id="GO:0008657">
    <property type="term" value="F:DNA topoisomerase type II (double strand cut, ATP-hydrolyzing) inhibitor activity"/>
    <property type="evidence" value="ECO:0007669"/>
    <property type="project" value="UniProtKB-UniRule"/>
</dbReference>
<dbReference type="OrthoDB" id="9809663at2"/>
<dbReference type="GO" id="GO:0008270">
    <property type="term" value="F:zinc ion binding"/>
    <property type="evidence" value="ECO:0007669"/>
    <property type="project" value="UniProtKB-UniRule"/>
</dbReference>
<feature type="binding site" evidence="3">
    <location>
        <position position="32"/>
    </location>
    <ligand>
        <name>Zn(2+)</name>
        <dbReference type="ChEBI" id="CHEBI:29105"/>
    </ligand>
</feature>
<feature type="binding site" evidence="3">
    <location>
        <position position="28"/>
    </location>
    <ligand>
        <name>Zn(2+)</name>
        <dbReference type="ChEBI" id="CHEBI:29105"/>
    </ligand>
</feature>
<gene>
    <name evidence="3" type="primary">yacG</name>
    <name evidence="5" type="ORF">M992_1378</name>
</gene>
<dbReference type="GeneID" id="79717843"/>
<evidence type="ECO:0000313" key="6">
    <source>
        <dbReference type="Proteomes" id="UP000053226"/>
    </source>
</evidence>
<comment type="similarity">
    <text evidence="3">Belongs to the DNA gyrase inhibitor YacG family.</text>
</comment>
<name>A0A0N0Z8A9_9GAMM</name>
<comment type="cofactor">
    <cofactor evidence="3">
        <name>Zn(2+)</name>
        <dbReference type="ChEBI" id="CHEBI:29105"/>
    </cofactor>
    <text evidence="3">Binds 1 zinc ion.</text>
</comment>
<feature type="compositionally biased region" description="Polar residues" evidence="4">
    <location>
        <begin position="48"/>
        <end position="65"/>
    </location>
</feature>
<feature type="binding site" evidence="3">
    <location>
        <position position="9"/>
    </location>
    <ligand>
        <name>Zn(2+)</name>
        <dbReference type="ChEBI" id="CHEBI:29105"/>
    </ligand>
</feature>
<dbReference type="RefSeq" id="WP_047256297.1">
    <property type="nucleotide sequence ID" value="NZ_CAWMUS010000014.1"/>
</dbReference>
<evidence type="ECO:0000256" key="1">
    <source>
        <dbReference type="ARBA" id="ARBA00022723"/>
    </source>
</evidence>
<reference evidence="5 6" key="1">
    <citation type="submission" date="2015-07" db="EMBL/GenBank/DDBJ databases">
        <title>ATOL: Assembling a taxonomically balanced genome-scale reconstruction of the evolutionary history of the Enterobacteriaceae.</title>
        <authorList>
            <person name="Plunkett G.III."/>
            <person name="Neeno-Eckwall E.C."/>
            <person name="Glasner J.D."/>
            <person name="Perna N.T."/>
        </authorList>
    </citation>
    <scope>NUCLEOTIDE SEQUENCE [LARGE SCALE GENOMIC DNA]</scope>
    <source>
        <strain evidence="5 6">ATCC 35017</strain>
    </source>
</reference>
<keyword evidence="6" id="KW-1185">Reference proteome</keyword>
<protein>
    <recommendedName>
        <fullName evidence="3">DNA gyrase inhibitor YacG</fullName>
    </recommendedName>
</protein>
<dbReference type="GO" id="GO:0006355">
    <property type="term" value="P:regulation of DNA-templated transcription"/>
    <property type="evidence" value="ECO:0007669"/>
    <property type="project" value="InterPro"/>
</dbReference>
<comment type="function">
    <text evidence="3">Inhibits all the catalytic activities of DNA gyrase by preventing its interaction with DNA. Acts by binding directly to the C-terminal domain of GyrB, which probably disrupts DNA binding by the gyrase.</text>
</comment>
<accession>A0A0N0Z8A9</accession>
<comment type="caution">
    <text evidence="5">The sequence shown here is derived from an EMBL/GenBank/DDBJ whole genome shotgun (WGS) entry which is preliminary data.</text>
</comment>
<comment type="subunit">
    <text evidence="3">Interacts with GyrB.</text>
</comment>
<keyword evidence="2 3" id="KW-0862">Zinc</keyword>
<evidence type="ECO:0000256" key="4">
    <source>
        <dbReference type="SAM" id="MobiDB-lite"/>
    </source>
</evidence>
<dbReference type="HAMAP" id="MF_00649">
    <property type="entry name" value="DNA_gyrase_inhibitor_YacG"/>
    <property type="match status" value="1"/>
</dbReference>
<dbReference type="Pfam" id="PF03884">
    <property type="entry name" value="YacG"/>
    <property type="match status" value="1"/>
</dbReference>
<dbReference type="Gene3D" id="3.30.50.10">
    <property type="entry name" value="Erythroid Transcription Factor GATA-1, subunit A"/>
    <property type="match status" value="1"/>
</dbReference>
<dbReference type="SUPFAM" id="SSF57716">
    <property type="entry name" value="Glucocorticoid receptor-like (DNA-binding domain)"/>
    <property type="match status" value="1"/>
</dbReference>
<dbReference type="InterPro" id="IPR005584">
    <property type="entry name" value="DNA_gyrase_inhibitor_YacG"/>
</dbReference>
<organism evidence="5 6">
    <name type="scientific">Moellerella wisconsensis ATCC 35017</name>
    <dbReference type="NCBI Taxonomy" id="1354267"/>
    <lineage>
        <taxon>Bacteria</taxon>
        <taxon>Pseudomonadati</taxon>
        <taxon>Pseudomonadota</taxon>
        <taxon>Gammaproteobacteria</taxon>
        <taxon>Enterobacterales</taxon>
        <taxon>Morganellaceae</taxon>
        <taxon>Moellerella</taxon>
    </lineage>
</organism>
<dbReference type="AlphaFoldDB" id="A0A0N0Z8A9"/>